<gene>
    <name evidence="1" type="ORF">COO91_02656</name>
</gene>
<proteinExistence type="predicted"/>
<dbReference type="KEGG" id="nfl:COO91_02656"/>
<name>A0A2K8SN42_9NOSO</name>
<reference evidence="1 2" key="1">
    <citation type="submission" date="2017-11" db="EMBL/GenBank/DDBJ databases">
        <title>Complete genome of a free-living desiccation-tolerant cyanobacterium and its photosynthetic adaptation to extreme terrestrial habitat.</title>
        <authorList>
            <person name="Shang J."/>
        </authorList>
    </citation>
    <scope>NUCLEOTIDE SEQUENCE [LARGE SCALE GENOMIC DNA]</scope>
    <source>
        <strain evidence="1 2">CCNUN1</strain>
    </source>
</reference>
<organism evidence="1 2">
    <name type="scientific">Nostoc flagelliforme CCNUN1</name>
    <dbReference type="NCBI Taxonomy" id="2038116"/>
    <lineage>
        <taxon>Bacteria</taxon>
        <taxon>Bacillati</taxon>
        <taxon>Cyanobacteriota</taxon>
        <taxon>Cyanophyceae</taxon>
        <taxon>Nostocales</taxon>
        <taxon>Nostocaceae</taxon>
        <taxon>Nostoc</taxon>
    </lineage>
</organism>
<accession>A0A2K8SN42</accession>
<dbReference type="EMBL" id="CP024785">
    <property type="protein sequence ID" value="AUB36733.1"/>
    <property type="molecule type" value="Genomic_DNA"/>
</dbReference>
<protein>
    <submittedName>
        <fullName evidence="1">Uncharacterized protein</fullName>
    </submittedName>
</protein>
<evidence type="ECO:0000313" key="1">
    <source>
        <dbReference type="EMBL" id="AUB36733.1"/>
    </source>
</evidence>
<dbReference type="AlphaFoldDB" id="A0A2K8SN42"/>
<evidence type="ECO:0000313" key="2">
    <source>
        <dbReference type="Proteomes" id="UP000232003"/>
    </source>
</evidence>
<keyword evidence="2" id="KW-1185">Reference proteome</keyword>
<dbReference type="Proteomes" id="UP000232003">
    <property type="component" value="Chromosome"/>
</dbReference>
<sequence length="37" mass="4237">MNFKIVTSQYLGYTLPTSGSDRVYRIDEAVNTKYSFA</sequence>